<organism evidence="1 2">
    <name type="scientific">Panagrolaimus sp. JU765</name>
    <dbReference type="NCBI Taxonomy" id="591449"/>
    <lineage>
        <taxon>Eukaryota</taxon>
        <taxon>Metazoa</taxon>
        <taxon>Ecdysozoa</taxon>
        <taxon>Nematoda</taxon>
        <taxon>Chromadorea</taxon>
        <taxon>Rhabditida</taxon>
        <taxon>Tylenchina</taxon>
        <taxon>Panagrolaimomorpha</taxon>
        <taxon>Panagrolaimoidea</taxon>
        <taxon>Panagrolaimidae</taxon>
        <taxon>Panagrolaimus</taxon>
    </lineage>
</organism>
<evidence type="ECO:0000313" key="1">
    <source>
        <dbReference type="Proteomes" id="UP000887576"/>
    </source>
</evidence>
<sequence>MTLERFVADLLGHHQHRDVHHEENDQLAPLLDGCREFFIEARNDYFLIVAVEESEFDVEKEVDLKYLSNLAGFYNARYLYELVKFESIRFPVGTFAKFFKPVTFGHKDYAVFAIQLPRPILPKDYQMNGHDLPHFLQYSKNRKLELTLNQAFNIAEKLCTLHEACLPEKRKKEAREIIEENYQLISELTSERLQTKVNDYLEIILEKNGQFFKNTDKTFERFSALFKTFKELQEIYPESNLPLVLCHGNLTAQNLVFGTKDEVIFIDHWENIHFGSVVEDLSYLIITSLSPHLRRNNYMKIFRRYYYTLIDTRSIKFKLHEIKDFYLRFLKYAVFYSLPTLTAILESQKYSDEEKFRAVTRWEATVDDAFDVETGDYLSDNEDLLTAQNSENRSVTEAVLRTRH</sequence>
<dbReference type="WBParaSite" id="JU765_v2.g18584.t1">
    <property type="protein sequence ID" value="JU765_v2.g18584.t1"/>
    <property type="gene ID" value="JU765_v2.g18584"/>
</dbReference>
<reference evidence="2" key="1">
    <citation type="submission" date="2022-11" db="UniProtKB">
        <authorList>
            <consortium name="WormBaseParasite"/>
        </authorList>
    </citation>
    <scope>IDENTIFICATION</scope>
</reference>
<protein>
    <submittedName>
        <fullName evidence="2">CHK kinase-like domain-containing protein</fullName>
    </submittedName>
</protein>
<evidence type="ECO:0000313" key="2">
    <source>
        <dbReference type="WBParaSite" id="JU765_v2.g18584.t1"/>
    </source>
</evidence>
<name>A0AC34QRA5_9BILA</name>
<proteinExistence type="predicted"/>
<dbReference type="Proteomes" id="UP000887576">
    <property type="component" value="Unplaced"/>
</dbReference>
<accession>A0AC34QRA5</accession>